<name>A0A5F8AMG4_MACMU</name>
<reference evidence="2" key="3">
    <citation type="submission" date="2025-08" db="UniProtKB">
        <authorList>
            <consortium name="Ensembl"/>
        </authorList>
    </citation>
    <scope>IDENTIFICATION</scope>
    <source>
        <strain evidence="2">17573</strain>
    </source>
</reference>
<reference evidence="2" key="2">
    <citation type="submission" date="2019-01" db="EMBL/GenBank/DDBJ databases">
        <authorList>
            <person name="Graves T."/>
            <person name="Eichler E.E."/>
            <person name="Wilson R.K."/>
        </authorList>
    </citation>
    <scope>NUCLEOTIDE SEQUENCE [LARGE SCALE GENOMIC DNA]</scope>
    <source>
        <strain evidence="2">17573</strain>
    </source>
</reference>
<protein>
    <submittedName>
        <fullName evidence="2">Uncharacterized protein</fullName>
    </submittedName>
</protein>
<reference evidence="2" key="4">
    <citation type="submission" date="2025-09" db="UniProtKB">
        <authorList>
            <consortium name="Ensembl"/>
        </authorList>
    </citation>
    <scope>IDENTIFICATION</scope>
    <source>
        <strain evidence="2">17573</strain>
    </source>
</reference>
<dbReference type="GeneTree" id="ENSGT00910000147513"/>
<dbReference type="Bgee" id="ENSMMUG00000047808">
    <property type="expression patterns" value="Expressed in olfactory segment of nasal mucosa and 20 other cell types or tissues"/>
</dbReference>
<proteinExistence type="predicted"/>
<evidence type="ECO:0000313" key="3">
    <source>
        <dbReference type="Proteomes" id="UP000006718"/>
    </source>
</evidence>
<dbReference type="VEuPathDB" id="HostDB:ENSMMUG00000047808"/>
<dbReference type="AlphaFoldDB" id="A0A5F8AMG4"/>
<organism evidence="2 3">
    <name type="scientific">Macaca mulatta</name>
    <name type="common">Rhesus macaque</name>
    <dbReference type="NCBI Taxonomy" id="9544"/>
    <lineage>
        <taxon>Eukaryota</taxon>
        <taxon>Metazoa</taxon>
        <taxon>Chordata</taxon>
        <taxon>Craniata</taxon>
        <taxon>Vertebrata</taxon>
        <taxon>Euteleostomi</taxon>
        <taxon>Mammalia</taxon>
        <taxon>Eutheria</taxon>
        <taxon>Euarchontoglires</taxon>
        <taxon>Primates</taxon>
        <taxon>Haplorrhini</taxon>
        <taxon>Catarrhini</taxon>
        <taxon>Cercopithecidae</taxon>
        <taxon>Cercopithecinae</taxon>
        <taxon>Macaca</taxon>
    </lineage>
</organism>
<keyword evidence="3" id="KW-1185">Reference proteome</keyword>
<feature type="region of interest" description="Disordered" evidence="1">
    <location>
        <begin position="36"/>
        <end position="60"/>
    </location>
</feature>
<evidence type="ECO:0000313" key="2">
    <source>
        <dbReference type="Ensembl" id="ENSMMUP00000079018.1"/>
    </source>
</evidence>
<sequence>MAPIFRVRLKDPRQDFLLWSFELRICFSFAERGRWRKGKPRPAGLPQEDTPPGLGLECSGESTEHCSLQLLHSSDSPTSASQVAGTTEVFFPEWDTSQNPLESPPQGHIGMGQVTFWKSCLGDSSSPPTQVRPTAQK</sequence>
<evidence type="ECO:0000256" key="1">
    <source>
        <dbReference type="SAM" id="MobiDB-lite"/>
    </source>
</evidence>
<reference evidence="3" key="1">
    <citation type="journal article" date="2007" name="Science">
        <title>Evolutionary and biomedical insights from the rhesus macaque genome.</title>
        <authorList>
            <person name="Gibbs R.A."/>
            <person name="Rogers J."/>
            <person name="Katze M.G."/>
            <person name="Bumgarner R."/>
            <person name="Weinstock G.M."/>
            <person name="Mardis E.R."/>
            <person name="Remington K.A."/>
            <person name="Strausberg R.L."/>
            <person name="Venter J.C."/>
            <person name="Wilson R.K."/>
            <person name="Batzer M.A."/>
            <person name="Bustamante C.D."/>
            <person name="Eichler E.E."/>
            <person name="Hahn M.W."/>
            <person name="Hardison R.C."/>
            <person name="Makova K.D."/>
            <person name="Miller W."/>
            <person name="Milosavljevic A."/>
            <person name="Palermo R.E."/>
            <person name="Siepel A."/>
            <person name="Sikela J.M."/>
            <person name="Attaway T."/>
            <person name="Bell S."/>
            <person name="Bernard K.E."/>
            <person name="Buhay C.J."/>
            <person name="Chandrabose M.N."/>
            <person name="Dao M."/>
            <person name="Davis C."/>
            <person name="Delehaunty K.D."/>
            <person name="Ding Y."/>
            <person name="Dinh H.H."/>
            <person name="Dugan-Rocha S."/>
            <person name="Fulton L.A."/>
            <person name="Gabisi R.A."/>
            <person name="Garner T.T."/>
            <person name="Godfrey J."/>
            <person name="Hawes A.C."/>
            <person name="Hernandez J."/>
            <person name="Hines S."/>
            <person name="Holder M."/>
            <person name="Hume J."/>
            <person name="Jhangiani S.N."/>
            <person name="Joshi V."/>
            <person name="Khan Z.M."/>
            <person name="Kirkness E.F."/>
            <person name="Cree A."/>
            <person name="Fowler R.G."/>
            <person name="Lee S."/>
            <person name="Lewis L.R."/>
            <person name="Li Z."/>
            <person name="Liu Y.-S."/>
            <person name="Moore S.M."/>
            <person name="Muzny D."/>
            <person name="Nazareth L.V."/>
            <person name="Ngo D.N."/>
            <person name="Okwuonu G.O."/>
            <person name="Pai G."/>
            <person name="Parker D."/>
            <person name="Paul H.A."/>
            <person name="Pfannkoch C."/>
            <person name="Pohl C.S."/>
            <person name="Rogers Y.-H.C."/>
            <person name="Ruiz S.J."/>
            <person name="Sabo A."/>
            <person name="Santibanez J."/>
            <person name="Schneider B.W."/>
            <person name="Smith S.M."/>
            <person name="Sodergren E."/>
            <person name="Svatek A.F."/>
            <person name="Utterback T.R."/>
            <person name="Vattathil S."/>
            <person name="Warren W."/>
            <person name="White C.S."/>
            <person name="Chinwalla A.T."/>
            <person name="Feng Y."/>
            <person name="Halpern A.L."/>
            <person name="Hillier L.W."/>
            <person name="Huang X."/>
            <person name="Minx P."/>
            <person name="Nelson J.O."/>
            <person name="Pepin K.H."/>
            <person name="Qin X."/>
            <person name="Sutton G.G."/>
            <person name="Venter E."/>
            <person name="Walenz B.P."/>
            <person name="Wallis J.W."/>
            <person name="Worley K.C."/>
            <person name="Yang S.-P."/>
            <person name="Jones S.M."/>
            <person name="Marra M.A."/>
            <person name="Rocchi M."/>
            <person name="Schein J.E."/>
            <person name="Baertsch R."/>
            <person name="Clarke L."/>
            <person name="Csuros M."/>
            <person name="Glasscock J."/>
            <person name="Harris R.A."/>
            <person name="Havlak P."/>
            <person name="Jackson A.R."/>
            <person name="Jiang H."/>
            <person name="Liu Y."/>
            <person name="Messina D.N."/>
            <person name="Shen Y."/>
            <person name="Song H.X.-Z."/>
            <person name="Wylie T."/>
            <person name="Zhang L."/>
            <person name="Birney E."/>
            <person name="Han K."/>
            <person name="Konkel M.K."/>
            <person name="Lee J."/>
            <person name="Smit A.F.A."/>
            <person name="Ullmer B."/>
            <person name="Wang H."/>
            <person name="Xing J."/>
            <person name="Burhans R."/>
            <person name="Cheng Z."/>
            <person name="Karro J.E."/>
            <person name="Ma J."/>
            <person name="Raney B."/>
            <person name="She X."/>
            <person name="Cox M.J."/>
            <person name="Demuth J.P."/>
            <person name="Dumas L.J."/>
            <person name="Han S.-G."/>
            <person name="Hopkins J."/>
            <person name="Karimpour-Fard A."/>
            <person name="Kim Y.H."/>
            <person name="Pollack J.R."/>
            <person name="Vinar T."/>
            <person name="Addo-Quaye C."/>
            <person name="Degenhardt J."/>
            <person name="Denby A."/>
            <person name="Hubisz M.J."/>
            <person name="Indap A."/>
            <person name="Kosiol C."/>
            <person name="Lahn B.T."/>
            <person name="Lawson H.A."/>
            <person name="Marklein A."/>
            <person name="Nielsen R."/>
            <person name="Vallender E.J."/>
            <person name="Clark A.G."/>
            <person name="Ferguson B."/>
            <person name="Hernandez R.D."/>
            <person name="Hirani K."/>
            <person name="Kehrer-Sawatzki H."/>
            <person name="Kolb J."/>
            <person name="Patil S."/>
            <person name="Pu L.-L."/>
            <person name="Ren Y."/>
            <person name="Smith D.G."/>
            <person name="Wheeler D.A."/>
            <person name="Schenck I."/>
            <person name="Ball E.V."/>
            <person name="Chen R."/>
            <person name="Cooper D.N."/>
            <person name="Giardine B."/>
            <person name="Hsu F."/>
            <person name="Kent W.J."/>
            <person name="Lesk A."/>
            <person name="Nelson D.L."/>
            <person name="O'brien W.E."/>
            <person name="Pruefer K."/>
            <person name="Stenson P.D."/>
            <person name="Wallace J.C."/>
            <person name="Ke H."/>
            <person name="Liu X.-M."/>
            <person name="Wang P."/>
            <person name="Xiang A.P."/>
            <person name="Yang F."/>
            <person name="Barber G.P."/>
            <person name="Haussler D."/>
            <person name="Karolchik D."/>
            <person name="Kern A.D."/>
            <person name="Kuhn R.M."/>
            <person name="Smith K.E."/>
            <person name="Zwieg A.S."/>
        </authorList>
    </citation>
    <scope>NUCLEOTIDE SEQUENCE [LARGE SCALE GENOMIC DNA]</scope>
    <source>
        <strain evidence="3">17573</strain>
    </source>
</reference>
<dbReference type="ExpressionAtlas" id="A0A5F8AMG4">
    <property type="expression patterns" value="baseline"/>
</dbReference>
<dbReference type="Proteomes" id="UP000006718">
    <property type="component" value="Chromosome 14"/>
</dbReference>
<dbReference type="Ensembl" id="ENSMMUT00000081728.1">
    <property type="protein sequence ID" value="ENSMMUP00000079018.1"/>
    <property type="gene ID" value="ENSMMUG00000047808.2"/>
</dbReference>
<accession>A0A5F8AMG4</accession>